<dbReference type="RefSeq" id="WP_153518417.1">
    <property type="nucleotide sequence ID" value="NZ_CP045560.1"/>
</dbReference>
<sequence>MVITPFGNDATGDVSAYHYKNYFKRFLAASDGQQEPTAEELSNWQLEQKALNLRLIHAIDSAWSDQ</sequence>
<gene>
    <name evidence="1" type="ORF">GD578_07270</name>
</gene>
<accession>A0AB37CTX4</accession>
<organism evidence="1 2">
    <name type="scientific">Acinetobacter nosocomialis</name>
    <dbReference type="NCBI Taxonomy" id="106654"/>
    <lineage>
        <taxon>Bacteria</taxon>
        <taxon>Pseudomonadati</taxon>
        <taxon>Pseudomonadota</taxon>
        <taxon>Gammaproteobacteria</taxon>
        <taxon>Moraxellales</taxon>
        <taxon>Moraxellaceae</taxon>
        <taxon>Acinetobacter</taxon>
        <taxon>Acinetobacter calcoaceticus/baumannii complex</taxon>
    </lineage>
</organism>
<dbReference type="Proteomes" id="UP000325778">
    <property type="component" value="Chromosome"/>
</dbReference>
<reference evidence="1 2" key="1">
    <citation type="journal article" date="2021" name="MSphere">
        <title>Complete Genome Sequencing of Acinetobacter baumannii AC1633 and Acinetobacter nosocomialis AC1530 Unveils a Large Multidrug-Resistant Plasmid Encoding the NDM-1 and OXA-58 Carbapenemases.</title>
        <authorList>
            <person name="Alattraqchi A.G."/>
            <person name="Mohd Rani F."/>
            <person name="A. Rahman N.I."/>
            <person name="Ismail S."/>
            <person name="Cleary D.W."/>
            <person name="Clarke S.C."/>
            <person name="Yeo C.C."/>
        </authorList>
    </citation>
    <scope>NUCLEOTIDE SEQUENCE [LARGE SCALE GENOMIC DNA]</scope>
    <source>
        <strain evidence="1 2">AC1530</strain>
    </source>
</reference>
<evidence type="ECO:0000313" key="2">
    <source>
        <dbReference type="Proteomes" id="UP000325778"/>
    </source>
</evidence>
<proteinExistence type="predicted"/>
<name>A0AB37CTX4_ACINO</name>
<dbReference type="AlphaFoldDB" id="A0AB37CTX4"/>
<protein>
    <submittedName>
        <fullName evidence="1">Uncharacterized protein</fullName>
    </submittedName>
</protein>
<dbReference type="EMBL" id="CP045560">
    <property type="protein sequence ID" value="QGA43664.1"/>
    <property type="molecule type" value="Genomic_DNA"/>
</dbReference>
<evidence type="ECO:0000313" key="1">
    <source>
        <dbReference type="EMBL" id="QGA43664.1"/>
    </source>
</evidence>